<sequence>MTQTNANASAMIKSRLCGLQRRQLVARFTSVTTTRIGARTFFHSNAAEENMKYIPNVNKQKTTKISAFFS</sequence>
<dbReference type="AlphaFoldDB" id="A0A5K3F2Q6"/>
<reference evidence="1" key="1">
    <citation type="submission" date="2019-11" db="UniProtKB">
        <authorList>
            <consortium name="WormBaseParasite"/>
        </authorList>
    </citation>
    <scope>IDENTIFICATION</scope>
</reference>
<dbReference type="WBParaSite" id="MCU_005079-RA">
    <property type="protein sequence ID" value="MCU_005079-RA"/>
    <property type="gene ID" value="MCU_005079"/>
</dbReference>
<name>A0A5K3F2Q6_MESCO</name>
<proteinExistence type="predicted"/>
<organism evidence="1">
    <name type="scientific">Mesocestoides corti</name>
    <name type="common">Flatworm</name>
    <dbReference type="NCBI Taxonomy" id="53468"/>
    <lineage>
        <taxon>Eukaryota</taxon>
        <taxon>Metazoa</taxon>
        <taxon>Spiralia</taxon>
        <taxon>Lophotrochozoa</taxon>
        <taxon>Platyhelminthes</taxon>
        <taxon>Cestoda</taxon>
        <taxon>Eucestoda</taxon>
        <taxon>Cyclophyllidea</taxon>
        <taxon>Mesocestoididae</taxon>
        <taxon>Mesocestoides</taxon>
    </lineage>
</organism>
<protein>
    <submittedName>
        <fullName evidence="1">Uncharacterized protein</fullName>
    </submittedName>
</protein>
<accession>A0A5K3F2Q6</accession>
<evidence type="ECO:0000313" key="1">
    <source>
        <dbReference type="WBParaSite" id="MCU_005079-RA"/>
    </source>
</evidence>